<proteinExistence type="predicted"/>
<name>A0ABR1CHF4_NECAM</name>
<dbReference type="SUPFAM" id="SSF56112">
    <property type="entry name" value="Protein kinase-like (PK-like)"/>
    <property type="match status" value="1"/>
</dbReference>
<dbReference type="Pfam" id="PF00069">
    <property type="entry name" value="Pkinase"/>
    <property type="match status" value="1"/>
</dbReference>
<dbReference type="InterPro" id="IPR011009">
    <property type="entry name" value="Kinase-like_dom_sf"/>
</dbReference>
<evidence type="ECO:0000259" key="3">
    <source>
        <dbReference type="PROSITE" id="PS50011"/>
    </source>
</evidence>
<sequence>MDSVYRGLHYSNWESVAVPICVRRSRLQSIPRMPPKRAPNSKLHQLAVELPLNTIISDSTTKKQYCVGRQFATGGFGRIYTCTEVGSKTELVVKVEPYGNGPLFTEMNVFIRILKKEQIEEFMKSRNLKRLGVPKIISCGIYTHGKDKLRFLVIPKYATSLEAIREKSKTLSARDVWAVTRSILESLEYIHDKNYTHADIKAANILLERTGDFTSSVLVDFGLARLSSSNEDKPDKKRAHNGTAIFTSCDAHRGCHPSYRGDLEILAYNILYWLNGSLPWEAFEANPSKIYELKQAFLNDLTGNLKKLLQNNLESVAPLQEIFSIACKTGYSEHLVFPKLYKIADEALKRVGATGHKRIAKECAGDVVESKKKKMSSRDKQATSSKGRRTGKEEEKSEDSVEVVAPPTPRLVRFRKKVAPTPTTSATIPEPRRSPRARDRAAESSLSSQAQLARRKRRTLLVLFDWMYDLCSRTLFWLISETPSVAARDRRRAAIKAHSAEISARLPSGEVIPGLSVRRAPCSQLDVESNVPSGDTNGTPTEKNRKRPGARVSSDVKRSPTKLRKIPGMLNFQRGRRSIIIDQITKKYQKIAEKKRRSREVNDE</sequence>
<dbReference type="SMART" id="SM00220">
    <property type="entry name" value="S_TKc"/>
    <property type="match status" value="1"/>
</dbReference>
<evidence type="ECO:0000313" key="5">
    <source>
        <dbReference type="Proteomes" id="UP001303046"/>
    </source>
</evidence>
<dbReference type="EC" id="2.7.11.1" evidence="1"/>
<evidence type="ECO:0000256" key="2">
    <source>
        <dbReference type="SAM" id="MobiDB-lite"/>
    </source>
</evidence>
<dbReference type="Proteomes" id="UP001303046">
    <property type="component" value="Unassembled WGS sequence"/>
</dbReference>
<dbReference type="EMBL" id="JAVFWL010000002">
    <property type="protein sequence ID" value="KAK6737654.1"/>
    <property type="molecule type" value="Genomic_DNA"/>
</dbReference>
<protein>
    <recommendedName>
        <fullName evidence="1">non-specific serine/threonine protein kinase</fullName>
        <ecNumber evidence="1">2.7.11.1</ecNumber>
    </recommendedName>
</protein>
<gene>
    <name evidence="4" type="primary">Necator_chrII.g7813</name>
    <name evidence="4" type="ORF">RB195_020019</name>
</gene>
<feature type="compositionally biased region" description="Basic and acidic residues" evidence="2">
    <location>
        <begin position="390"/>
        <end position="399"/>
    </location>
</feature>
<feature type="compositionally biased region" description="Basic and acidic residues" evidence="2">
    <location>
        <begin position="430"/>
        <end position="442"/>
    </location>
</feature>
<dbReference type="InterPro" id="IPR050235">
    <property type="entry name" value="CK1_Ser-Thr_kinase"/>
</dbReference>
<keyword evidence="5" id="KW-1185">Reference proteome</keyword>
<feature type="region of interest" description="Disordered" evidence="2">
    <location>
        <begin position="523"/>
        <end position="564"/>
    </location>
</feature>
<feature type="region of interest" description="Disordered" evidence="2">
    <location>
        <begin position="370"/>
        <end position="450"/>
    </location>
</feature>
<dbReference type="Gene3D" id="1.10.510.10">
    <property type="entry name" value="Transferase(Phosphotransferase) domain 1"/>
    <property type="match status" value="1"/>
</dbReference>
<feature type="compositionally biased region" description="Polar residues" evidence="2">
    <location>
        <begin position="526"/>
        <end position="541"/>
    </location>
</feature>
<accession>A0ABR1CHF4</accession>
<dbReference type="PROSITE" id="PS50011">
    <property type="entry name" value="PROTEIN_KINASE_DOM"/>
    <property type="match status" value="1"/>
</dbReference>
<dbReference type="PROSITE" id="PS00108">
    <property type="entry name" value="PROTEIN_KINASE_ST"/>
    <property type="match status" value="1"/>
</dbReference>
<feature type="compositionally biased region" description="Basic and acidic residues" evidence="2">
    <location>
        <begin position="370"/>
        <end position="381"/>
    </location>
</feature>
<dbReference type="PANTHER" id="PTHR11909">
    <property type="entry name" value="CASEIN KINASE-RELATED"/>
    <property type="match status" value="1"/>
</dbReference>
<evidence type="ECO:0000256" key="1">
    <source>
        <dbReference type="ARBA" id="ARBA00012513"/>
    </source>
</evidence>
<comment type="caution">
    <text evidence="4">The sequence shown here is derived from an EMBL/GenBank/DDBJ whole genome shotgun (WGS) entry which is preliminary data.</text>
</comment>
<evidence type="ECO:0000313" key="4">
    <source>
        <dbReference type="EMBL" id="KAK6737654.1"/>
    </source>
</evidence>
<organism evidence="4 5">
    <name type="scientific">Necator americanus</name>
    <name type="common">Human hookworm</name>
    <dbReference type="NCBI Taxonomy" id="51031"/>
    <lineage>
        <taxon>Eukaryota</taxon>
        <taxon>Metazoa</taxon>
        <taxon>Ecdysozoa</taxon>
        <taxon>Nematoda</taxon>
        <taxon>Chromadorea</taxon>
        <taxon>Rhabditida</taxon>
        <taxon>Rhabditina</taxon>
        <taxon>Rhabditomorpha</taxon>
        <taxon>Strongyloidea</taxon>
        <taxon>Ancylostomatidae</taxon>
        <taxon>Bunostominae</taxon>
        <taxon>Necator</taxon>
    </lineage>
</organism>
<dbReference type="InterPro" id="IPR000719">
    <property type="entry name" value="Prot_kinase_dom"/>
</dbReference>
<dbReference type="InterPro" id="IPR008271">
    <property type="entry name" value="Ser/Thr_kinase_AS"/>
</dbReference>
<feature type="domain" description="Protein kinase" evidence="3">
    <location>
        <begin position="65"/>
        <end position="337"/>
    </location>
</feature>
<reference evidence="4 5" key="1">
    <citation type="submission" date="2023-08" db="EMBL/GenBank/DDBJ databases">
        <title>A Necator americanus chromosomal reference genome.</title>
        <authorList>
            <person name="Ilik V."/>
            <person name="Petrzelkova K.J."/>
            <person name="Pardy F."/>
            <person name="Fuh T."/>
            <person name="Niatou-Singa F.S."/>
            <person name="Gouil Q."/>
            <person name="Baker L."/>
            <person name="Ritchie M.E."/>
            <person name="Jex A.R."/>
            <person name="Gazzola D."/>
            <person name="Li H."/>
            <person name="Toshio Fujiwara R."/>
            <person name="Zhan B."/>
            <person name="Aroian R.V."/>
            <person name="Pafco B."/>
            <person name="Schwarz E.M."/>
        </authorList>
    </citation>
    <scope>NUCLEOTIDE SEQUENCE [LARGE SCALE GENOMIC DNA]</scope>
    <source>
        <strain evidence="4 5">Aroian</strain>
        <tissue evidence="4">Whole animal</tissue>
    </source>
</reference>